<proteinExistence type="predicted"/>
<organism evidence="1 2">
    <name type="scientific">Fonsecaea multimorphosa CBS 102226</name>
    <dbReference type="NCBI Taxonomy" id="1442371"/>
    <lineage>
        <taxon>Eukaryota</taxon>
        <taxon>Fungi</taxon>
        <taxon>Dikarya</taxon>
        <taxon>Ascomycota</taxon>
        <taxon>Pezizomycotina</taxon>
        <taxon>Eurotiomycetes</taxon>
        <taxon>Chaetothyriomycetidae</taxon>
        <taxon>Chaetothyriales</taxon>
        <taxon>Herpotrichiellaceae</taxon>
        <taxon>Fonsecaea</taxon>
    </lineage>
</organism>
<reference evidence="1 2" key="1">
    <citation type="submission" date="2015-01" db="EMBL/GenBank/DDBJ databases">
        <title>The Genome Sequence of Fonsecaea multimorphosa CBS 102226.</title>
        <authorList>
            <consortium name="The Broad Institute Genomics Platform"/>
            <person name="Cuomo C."/>
            <person name="de Hoog S."/>
            <person name="Gorbushina A."/>
            <person name="Stielow B."/>
            <person name="Teixiera M."/>
            <person name="Abouelleil A."/>
            <person name="Chapman S.B."/>
            <person name="Priest M."/>
            <person name="Young S.K."/>
            <person name="Wortman J."/>
            <person name="Nusbaum C."/>
            <person name="Birren B."/>
        </authorList>
    </citation>
    <scope>NUCLEOTIDE SEQUENCE [LARGE SCALE GENOMIC DNA]</scope>
    <source>
        <strain evidence="1 2">CBS 102226</strain>
    </source>
</reference>
<dbReference type="AlphaFoldDB" id="A0A0D2I430"/>
<keyword evidence="2" id="KW-1185">Reference proteome</keyword>
<gene>
    <name evidence="1" type="ORF">Z520_12225</name>
</gene>
<dbReference type="GeneID" id="27717971"/>
<dbReference type="Proteomes" id="UP000053411">
    <property type="component" value="Unassembled WGS sequence"/>
</dbReference>
<dbReference type="EMBL" id="KN848111">
    <property type="protein sequence ID" value="KIX92071.1"/>
    <property type="molecule type" value="Genomic_DNA"/>
</dbReference>
<dbReference type="VEuPathDB" id="FungiDB:Z520_12225"/>
<accession>A0A0D2I430</accession>
<dbReference type="RefSeq" id="XP_016626194.1">
    <property type="nucleotide sequence ID" value="XM_016782712.1"/>
</dbReference>
<sequence length="129" mass="14841">MVSFIQEHVQREDSVGSYHGLDYQQAKGKWNPGYIRPTKVTVPNIDSHSEADGFAGGETWVVFQSIIQTQYDQYFSLKSAFRHVWKNTIRTPSSLIEMALVWRWRKISTAGQIPDAFCEMDHVASSTQW</sequence>
<evidence type="ECO:0000313" key="1">
    <source>
        <dbReference type="EMBL" id="KIX92071.1"/>
    </source>
</evidence>
<evidence type="ECO:0000313" key="2">
    <source>
        <dbReference type="Proteomes" id="UP000053411"/>
    </source>
</evidence>
<protein>
    <submittedName>
        <fullName evidence="1">Uncharacterized protein</fullName>
    </submittedName>
</protein>
<name>A0A0D2I430_9EURO</name>